<protein>
    <submittedName>
        <fullName evidence="1">Uncharacterized protein</fullName>
    </submittedName>
</protein>
<comment type="caution">
    <text evidence="1">The sequence shown here is derived from an EMBL/GenBank/DDBJ whole genome shotgun (WGS) entry which is preliminary data.</text>
</comment>
<gene>
    <name evidence="1" type="ORF">INR99_00005</name>
</gene>
<evidence type="ECO:0000313" key="2">
    <source>
        <dbReference type="Proteomes" id="UP000604481"/>
    </source>
</evidence>
<proteinExistence type="predicted"/>
<name>A0A8J7FKH1_9NEIS</name>
<reference evidence="1 2" key="1">
    <citation type="submission" date="2020-10" db="EMBL/GenBank/DDBJ databases">
        <title>The genome sequence of Chitinilyticum litopenaei 4Y14.</title>
        <authorList>
            <person name="Liu Y."/>
        </authorList>
    </citation>
    <scope>NUCLEOTIDE SEQUENCE [LARGE SCALE GENOMIC DNA]</scope>
    <source>
        <strain evidence="1 2">4Y14</strain>
    </source>
</reference>
<dbReference type="AlphaFoldDB" id="A0A8J7FKH1"/>
<organism evidence="1 2">
    <name type="scientific">Chitinilyticum piscinae</name>
    <dbReference type="NCBI Taxonomy" id="2866724"/>
    <lineage>
        <taxon>Bacteria</taxon>
        <taxon>Pseudomonadati</taxon>
        <taxon>Pseudomonadota</taxon>
        <taxon>Betaproteobacteria</taxon>
        <taxon>Neisseriales</taxon>
        <taxon>Chitinibacteraceae</taxon>
        <taxon>Chitinilyticum</taxon>
    </lineage>
</organism>
<dbReference type="RefSeq" id="WP_194114253.1">
    <property type="nucleotide sequence ID" value="NZ_JADFUA010000001.1"/>
</dbReference>
<dbReference type="Proteomes" id="UP000604481">
    <property type="component" value="Unassembled WGS sequence"/>
</dbReference>
<evidence type="ECO:0000313" key="1">
    <source>
        <dbReference type="EMBL" id="MBE9607726.1"/>
    </source>
</evidence>
<dbReference type="EMBL" id="JADFUA010000001">
    <property type="protein sequence ID" value="MBE9607726.1"/>
    <property type="molecule type" value="Genomic_DNA"/>
</dbReference>
<sequence length="101" mass="11353">MTMDRVIQRTVRKDILQLKARQHRLALVASGRELGRPVELMSKLLSPQPQAAGSVGWLGMLLQHLRNPLLRGVIGLLMVYWRQRRRTQSETADSPPSATGS</sequence>
<accession>A0A8J7FKH1</accession>
<keyword evidence="2" id="KW-1185">Reference proteome</keyword>